<dbReference type="AlphaFoldDB" id="A0A448WEB2"/>
<protein>
    <submittedName>
        <fullName evidence="1">Uncharacterized protein</fullName>
    </submittedName>
</protein>
<organism evidence="1 2">
    <name type="scientific">Protopolystoma xenopodis</name>
    <dbReference type="NCBI Taxonomy" id="117903"/>
    <lineage>
        <taxon>Eukaryota</taxon>
        <taxon>Metazoa</taxon>
        <taxon>Spiralia</taxon>
        <taxon>Lophotrochozoa</taxon>
        <taxon>Platyhelminthes</taxon>
        <taxon>Monogenea</taxon>
        <taxon>Polyopisthocotylea</taxon>
        <taxon>Polystomatidea</taxon>
        <taxon>Polystomatidae</taxon>
        <taxon>Protopolystoma</taxon>
    </lineage>
</organism>
<dbReference type="EMBL" id="CAAALY010006888">
    <property type="protein sequence ID" value="VEL09658.1"/>
    <property type="molecule type" value="Genomic_DNA"/>
</dbReference>
<comment type="caution">
    <text evidence="1">The sequence shown here is derived from an EMBL/GenBank/DDBJ whole genome shotgun (WGS) entry which is preliminary data.</text>
</comment>
<evidence type="ECO:0000313" key="1">
    <source>
        <dbReference type="EMBL" id="VEL09658.1"/>
    </source>
</evidence>
<proteinExistence type="predicted"/>
<dbReference type="InterPro" id="IPR016024">
    <property type="entry name" value="ARM-type_fold"/>
</dbReference>
<evidence type="ECO:0000313" key="2">
    <source>
        <dbReference type="Proteomes" id="UP000784294"/>
    </source>
</evidence>
<dbReference type="SUPFAM" id="SSF48371">
    <property type="entry name" value="ARM repeat"/>
    <property type="match status" value="1"/>
</dbReference>
<gene>
    <name evidence="1" type="ORF">PXEA_LOCUS3098</name>
</gene>
<sequence>MADSLTSDRSPLLRFAALQLVGEKFAILQPLRPNLPTQCISDPSNFAMTCSNLTGYDATSNETNATNSHHKMLQALLTGCLECLTSLGESVLDTGLAALLNLLRVDPDDFTANLCGQIIPLLVNLFKVCYPTYDYDYFFRHSDLGFFWVHHSPPSAQILLNNPVPIIGPPSHLMMPIHPVVCFISAQNLYLQPHPYLTDPPG</sequence>
<keyword evidence="2" id="KW-1185">Reference proteome</keyword>
<dbReference type="Proteomes" id="UP000784294">
    <property type="component" value="Unassembled WGS sequence"/>
</dbReference>
<name>A0A448WEB2_9PLAT</name>
<accession>A0A448WEB2</accession>
<reference evidence="1" key="1">
    <citation type="submission" date="2018-11" db="EMBL/GenBank/DDBJ databases">
        <authorList>
            <consortium name="Pathogen Informatics"/>
        </authorList>
    </citation>
    <scope>NUCLEOTIDE SEQUENCE</scope>
</reference>